<feature type="transmembrane region" description="Helical" evidence="5">
    <location>
        <begin position="154"/>
        <end position="177"/>
    </location>
</feature>
<feature type="transmembrane region" description="Helical" evidence="5">
    <location>
        <begin position="49"/>
        <end position="67"/>
    </location>
</feature>
<proteinExistence type="predicted"/>
<dbReference type="InterPro" id="IPR013083">
    <property type="entry name" value="Znf_RING/FYVE/PHD"/>
</dbReference>
<feature type="transmembrane region" description="Helical" evidence="5">
    <location>
        <begin position="124"/>
        <end position="142"/>
    </location>
</feature>
<evidence type="ECO:0000256" key="2">
    <source>
        <dbReference type="ARBA" id="ARBA00022771"/>
    </source>
</evidence>
<evidence type="ECO:0000313" key="8">
    <source>
        <dbReference type="Proteomes" id="UP000243423"/>
    </source>
</evidence>
<sequence length="461" mass="54869">MYQMFLEYTVFLNCLVVFTMLSLFGNFFNLRKKEFTSLHFLEYFRQRNVKSTLFFFHIIFLLTTLVSSSKEILDKNGVKLIPGKCREFFFLFSIDKKNFLNLYKTGLSEFLILIMFYKRKFSTFSGFFYCAFIFLKNFLVFFKKNKKFTKYMRRVFYIFTTSIGFFLVMFLYVQTLTCDSISKINRKRVINVIVSSEIIYSNLTIKAMIISYLFIYFNQNILIKKKWILNETYEFYLKFLVSLAEIFCCIVMFINVSVSKKSVLRYYTIKKTFESLKEFVLNIEEAIRFRKMSTSIKKKIKTPTKADIDNLVDKTCVICRDNVEFGSCKMLSCCHVFHVKCLQSWLKRQYCCPTCLSPISSVNSIFFFSRQQSFDIFNSKKRKLNTVLPCFGYLKNRISEKISHTGNLTLIPDIKPNLIDVLFFFLRGKISSENIYEKKLKKLTFKLKVVKLYIKKTFLLL</sequence>
<feature type="transmembrane region" description="Helical" evidence="5">
    <location>
        <begin position="189"/>
        <end position="215"/>
    </location>
</feature>
<evidence type="ECO:0000256" key="3">
    <source>
        <dbReference type="ARBA" id="ARBA00022833"/>
    </source>
</evidence>
<dbReference type="GeneID" id="10447312"/>
<feature type="transmembrane region" description="Helical" evidence="5">
    <location>
        <begin position="235"/>
        <end position="256"/>
    </location>
</feature>
<evidence type="ECO:0000313" key="7">
    <source>
        <dbReference type="EMBL" id="AEA39058.1"/>
    </source>
</evidence>
<keyword evidence="5" id="KW-0812">Transmembrane</keyword>
<dbReference type="SUPFAM" id="SSF57850">
    <property type="entry name" value="RING/U-box"/>
    <property type="match status" value="1"/>
</dbReference>
<dbReference type="SMART" id="SM00184">
    <property type="entry name" value="RING"/>
    <property type="match status" value="1"/>
</dbReference>
<keyword evidence="2 4" id="KW-0863">Zinc-finger</keyword>
<dbReference type="Proteomes" id="UP000243423">
    <property type="component" value="Nucleomorph 3"/>
</dbReference>
<keyword evidence="3" id="KW-0862">Zinc</keyword>
<protein>
    <recommendedName>
        <fullName evidence="6">RING-type domain-containing protein</fullName>
    </recommendedName>
</protein>
<name>F2HID4_9CRYP</name>
<reference evidence="7 8" key="1">
    <citation type="journal article" date="2011" name="Genome Biol. Evol.">
        <title>Complete nucleomorph genome sequence of the nonphotosynthetic alga Cryptomonas paramecium reveals a core nucleomorph gene set.</title>
        <authorList>
            <person name="Tanifuji G."/>
            <person name="Onodera N.T."/>
            <person name="Wheeler T.J."/>
            <person name="Dlutek M."/>
            <person name="Donaher N."/>
            <person name="Archibald J.M."/>
        </authorList>
    </citation>
    <scope>NUCLEOTIDE SEQUENCE [LARGE SCALE GENOMIC DNA]</scope>
    <source>
        <strain evidence="7 8">CCAP977/2A</strain>
    </source>
</reference>
<dbReference type="EMBL" id="CP002174">
    <property type="protein sequence ID" value="AEA39058.1"/>
    <property type="molecule type" value="Genomic_DNA"/>
</dbReference>
<evidence type="ECO:0000256" key="1">
    <source>
        <dbReference type="ARBA" id="ARBA00022723"/>
    </source>
</evidence>
<dbReference type="GO" id="GO:0012505">
    <property type="term" value="C:endomembrane system"/>
    <property type="evidence" value="ECO:0007669"/>
    <property type="project" value="TreeGrafter"/>
</dbReference>
<evidence type="ECO:0000256" key="4">
    <source>
        <dbReference type="PROSITE-ProRule" id="PRU00175"/>
    </source>
</evidence>
<keyword evidence="1" id="KW-0479">Metal-binding</keyword>
<feature type="domain" description="RING-type" evidence="6">
    <location>
        <begin position="316"/>
        <end position="355"/>
    </location>
</feature>
<evidence type="ECO:0000256" key="5">
    <source>
        <dbReference type="SAM" id="Phobius"/>
    </source>
</evidence>
<dbReference type="InterPro" id="IPR050731">
    <property type="entry name" value="HRD1_E3_ubiq-ligases"/>
</dbReference>
<keyword evidence="7" id="KW-0542">Nucleomorph</keyword>
<organism evidence="7 8">
    <name type="scientific">Cryptomonas paramaecium</name>
    <dbReference type="NCBI Taxonomy" id="2898"/>
    <lineage>
        <taxon>Eukaryota</taxon>
        <taxon>Cryptophyceae</taxon>
        <taxon>Cryptomonadales</taxon>
        <taxon>Cryptomonadaceae</taxon>
        <taxon>Cryptomonas</taxon>
    </lineage>
</organism>
<dbReference type="Gene3D" id="3.30.40.10">
    <property type="entry name" value="Zinc/RING finger domain, C3HC4 (zinc finger)"/>
    <property type="match status" value="1"/>
</dbReference>
<dbReference type="AlphaFoldDB" id="F2HID4"/>
<dbReference type="PANTHER" id="PTHR22763">
    <property type="entry name" value="RING ZINC FINGER PROTEIN"/>
    <property type="match status" value="1"/>
</dbReference>
<dbReference type="InterPro" id="IPR001841">
    <property type="entry name" value="Znf_RING"/>
</dbReference>
<keyword evidence="5" id="KW-1133">Transmembrane helix</keyword>
<dbReference type="PROSITE" id="PS50089">
    <property type="entry name" value="ZF_RING_2"/>
    <property type="match status" value="1"/>
</dbReference>
<dbReference type="GO" id="GO:0008270">
    <property type="term" value="F:zinc ion binding"/>
    <property type="evidence" value="ECO:0007669"/>
    <property type="project" value="UniProtKB-KW"/>
</dbReference>
<geneLocation type="nucleomorph" evidence="7"/>
<dbReference type="RefSeq" id="XP_003239956.1">
    <property type="nucleotide sequence ID" value="XM_003239908.1"/>
</dbReference>
<keyword evidence="5" id="KW-0472">Membrane</keyword>
<evidence type="ECO:0000259" key="6">
    <source>
        <dbReference type="PROSITE" id="PS50089"/>
    </source>
</evidence>
<dbReference type="GO" id="GO:0043161">
    <property type="term" value="P:proteasome-mediated ubiquitin-dependent protein catabolic process"/>
    <property type="evidence" value="ECO:0007669"/>
    <property type="project" value="TreeGrafter"/>
</dbReference>
<dbReference type="GO" id="GO:0061630">
    <property type="term" value="F:ubiquitin protein ligase activity"/>
    <property type="evidence" value="ECO:0007669"/>
    <property type="project" value="TreeGrafter"/>
</dbReference>
<accession>F2HID4</accession>
<gene>
    <name evidence="7" type="ORF">CPARA_3gp400</name>
</gene>
<feature type="transmembrane region" description="Helical" evidence="5">
    <location>
        <begin position="6"/>
        <end position="28"/>
    </location>
</feature>
<dbReference type="Pfam" id="PF13639">
    <property type="entry name" value="zf-RING_2"/>
    <property type="match status" value="1"/>
</dbReference>